<dbReference type="InterPro" id="IPR009075">
    <property type="entry name" value="AcylCo_DH/oxidase_C"/>
</dbReference>
<organism evidence="10 11">
    <name type="scientific">Oikeobacillus pervagus</name>
    <dbReference type="NCBI Taxonomy" id="1325931"/>
    <lineage>
        <taxon>Bacteria</taxon>
        <taxon>Bacillati</taxon>
        <taxon>Bacillota</taxon>
        <taxon>Bacilli</taxon>
        <taxon>Bacillales</taxon>
        <taxon>Bacillaceae</taxon>
        <taxon>Oikeobacillus</taxon>
    </lineage>
</organism>
<dbReference type="InterPro" id="IPR037069">
    <property type="entry name" value="AcylCoA_DH/ox_N_sf"/>
</dbReference>
<dbReference type="RefSeq" id="WP_307257116.1">
    <property type="nucleotide sequence ID" value="NZ_JAUSUC010000015.1"/>
</dbReference>
<keyword evidence="5 6" id="KW-0560">Oxidoreductase</keyword>
<dbReference type="Gene3D" id="2.40.110.10">
    <property type="entry name" value="Butyryl-CoA Dehydrogenase, subunit A, domain 2"/>
    <property type="match status" value="1"/>
</dbReference>
<dbReference type="CDD" id="cd00567">
    <property type="entry name" value="ACAD"/>
    <property type="match status" value="1"/>
</dbReference>
<protein>
    <submittedName>
        <fullName evidence="10">Alkylation response protein AidB-like acyl-CoA dehydrogenase</fullName>
    </submittedName>
</protein>
<evidence type="ECO:0000256" key="6">
    <source>
        <dbReference type="RuleBase" id="RU362125"/>
    </source>
</evidence>
<evidence type="ECO:0000256" key="5">
    <source>
        <dbReference type="ARBA" id="ARBA00023002"/>
    </source>
</evidence>
<dbReference type="InterPro" id="IPR036250">
    <property type="entry name" value="AcylCo_DH-like_C"/>
</dbReference>
<evidence type="ECO:0000259" key="9">
    <source>
        <dbReference type="Pfam" id="PF02771"/>
    </source>
</evidence>
<comment type="similarity">
    <text evidence="2 6">Belongs to the acyl-CoA dehydrogenase family.</text>
</comment>
<dbReference type="Proteomes" id="UP001237207">
    <property type="component" value="Unassembled WGS sequence"/>
</dbReference>
<gene>
    <name evidence="10" type="ORF">J2S13_001516</name>
</gene>
<keyword evidence="3 6" id="KW-0285">Flavoprotein</keyword>
<dbReference type="Pfam" id="PF02770">
    <property type="entry name" value="Acyl-CoA_dh_M"/>
    <property type="match status" value="1"/>
</dbReference>
<sequence length="382" mass="42834">MKNLYIRTDEQAQWMEQIEKHKEEFLSEAQIADKQAIFPKKGAAILKKLGYPLITVPKKYGGQGLGTYDMVLIQETIAALDENLSLSLGWTLGVLGELYEKNLWEKEKLETFAEKTNKGIYINRAVSEAITGSPTRGGRPGTQAVRTETGWILNGRKTFTTASPVLDYYLVSAWIEEFKKVGFFLIPHHQQGLSLENTWNVMAMRGTRSDDLVLTDVKLQEEALVELPNHPRGKGINGWLLHIPANYLGIAQAARDYALHFASTYQPNSIQTVIAELPNVQHLLGEIELELEKARLVLYGVAAAYDDKNRRPLLTNEISVAKHTVTNAAINIVDKAMRVVGAKSLQLSNPLQRYYRNVRAGLHNPPMDDMTIQKLAITALQE</sequence>
<evidence type="ECO:0000259" key="7">
    <source>
        <dbReference type="Pfam" id="PF00441"/>
    </source>
</evidence>
<dbReference type="AlphaFoldDB" id="A0AAJ1WGI9"/>
<dbReference type="PIRSF" id="PIRSF016578">
    <property type="entry name" value="HsaA"/>
    <property type="match status" value="1"/>
</dbReference>
<dbReference type="Pfam" id="PF00441">
    <property type="entry name" value="Acyl-CoA_dh_1"/>
    <property type="match status" value="1"/>
</dbReference>
<dbReference type="Pfam" id="PF02771">
    <property type="entry name" value="Acyl-CoA_dh_N"/>
    <property type="match status" value="1"/>
</dbReference>
<dbReference type="InterPro" id="IPR013786">
    <property type="entry name" value="AcylCoA_DH/ox_N"/>
</dbReference>
<dbReference type="SUPFAM" id="SSF47203">
    <property type="entry name" value="Acyl-CoA dehydrogenase C-terminal domain-like"/>
    <property type="match status" value="1"/>
</dbReference>
<dbReference type="GO" id="GO:0003995">
    <property type="term" value="F:acyl-CoA dehydrogenase activity"/>
    <property type="evidence" value="ECO:0007669"/>
    <property type="project" value="TreeGrafter"/>
</dbReference>
<dbReference type="Gene3D" id="1.10.540.10">
    <property type="entry name" value="Acyl-CoA dehydrogenase/oxidase, N-terminal domain"/>
    <property type="match status" value="1"/>
</dbReference>
<reference evidence="10" key="1">
    <citation type="submission" date="2023-07" db="EMBL/GenBank/DDBJ databases">
        <title>Genomic Encyclopedia of Type Strains, Phase IV (KMG-IV): sequencing the most valuable type-strain genomes for metagenomic binning, comparative biology and taxonomic classification.</title>
        <authorList>
            <person name="Goeker M."/>
        </authorList>
    </citation>
    <scope>NUCLEOTIDE SEQUENCE</scope>
    <source>
        <strain evidence="10">DSM 23947</strain>
    </source>
</reference>
<evidence type="ECO:0000313" key="10">
    <source>
        <dbReference type="EMBL" id="MDQ0215117.1"/>
    </source>
</evidence>
<dbReference type="InterPro" id="IPR046373">
    <property type="entry name" value="Acyl-CoA_Oxase/DH_mid-dom_sf"/>
</dbReference>
<evidence type="ECO:0000256" key="4">
    <source>
        <dbReference type="ARBA" id="ARBA00022827"/>
    </source>
</evidence>
<name>A0AAJ1WGI9_9BACI</name>
<dbReference type="EMBL" id="JAUSUC010000015">
    <property type="protein sequence ID" value="MDQ0215117.1"/>
    <property type="molecule type" value="Genomic_DNA"/>
</dbReference>
<evidence type="ECO:0000313" key="11">
    <source>
        <dbReference type="Proteomes" id="UP001237207"/>
    </source>
</evidence>
<dbReference type="PANTHER" id="PTHR43884">
    <property type="entry name" value="ACYL-COA DEHYDROGENASE"/>
    <property type="match status" value="1"/>
</dbReference>
<feature type="domain" description="Acyl-CoA oxidase/dehydrogenase middle" evidence="8">
    <location>
        <begin position="125"/>
        <end position="217"/>
    </location>
</feature>
<keyword evidence="4 6" id="KW-0274">FAD</keyword>
<evidence type="ECO:0000256" key="2">
    <source>
        <dbReference type="ARBA" id="ARBA00009347"/>
    </source>
</evidence>
<proteinExistence type="inferred from homology"/>
<keyword evidence="11" id="KW-1185">Reference proteome</keyword>
<comment type="caution">
    <text evidence="10">The sequence shown here is derived from an EMBL/GenBank/DDBJ whole genome shotgun (WGS) entry which is preliminary data.</text>
</comment>
<dbReference type="SUPFAM" id="SSF56645">
    <property type="entry name" value="Acyl-CoA dehydrogenase NM domain-like"/>
    <property type="match status" value="1"/>
</dbReference>
<dbReference type="InterPro" id="IPR006091">
    <property type="entry name" value="Acyl-CoA_Oxase/DH_mid-dom"/>
</dbReference>
<evidence type="ECO:0000256" key="1">
    <source>
        <dbReference type="ARBA" id="ARBA00001974"/>
    </source>
</evidence>
<evidence type="ECO:0000259" key="8">
    <source>
        <dbReference type="Pfam" id="PF02770"/>
    </source>
</evidence>
<comment type="cofactor">
    <cofactor evidence="1 6">
        <name>FAD</name>
        <dbReference type="ChEBI" id="CHEBI:57692"/>
    </cofactor>
</comment>
<dbReference type="GO" id="GO:0050660">
    <property type="term" value="F:flavin adenine dinucleotide binding"/>
    <property type="evidence" value="ECO:0007669"/>
    <property type="project" value="InterPro"/>
</dbReference>
<feature type="domain" description="Acyl-CoA dehydrogenase/oxidase C-terminal" evidence="7">
    <location>
        <begin position="244"/>
        <end position="360"/>
    </location>
</feature>
<dbReference type="InterPro" id="IPR009100">
    <property type="entry name" value="AcylCoA_DH/oxidase_NM_dom_sf"/>
</dbReference>
<dbReference type="Gene3D" id="1.20.140.10">
    <property type="entry name" value="Butyryl-CoA Dehydrogenase, subunit A, domain 3"/>
    <property type="match status" value="1"/>
</dbReference>
<feature type="domain" description="Acyl-CoA dehydrogenase/oxidase N-terminal" evidence="9">
    <location>
        <begin position="8"/>
        <end position="94"/>
    </location>
</feature>
<accession>A0AAJ1WGI9</accession>
<evidence type="ECO:0000256" key="3">
    <source>
        <dbReference type="ARBA" id="ARBA00022630"/>
    </source>
</evidence>
<dbReference type="PANTHER" id="PTHR43884:SF25">
    <property type="entry name" value="ACYL-COA DEHYDROGENASE YDBM-RELATED"/>
    <property type="match status" value="1"/>
</dbReference>